<dbReference type="KEGG" id="cyp:PCC8801_0282"/>
<protein>
    <recommendedName>
        <fullName evidence="3">Cytochrome c family protein</fullName>
    </recommendedName>
</protein>
<proteinExistence type="predicted"/>
<evidence type="ECO:0000313" key="2">
    <source>
        <dbReference type="Proteomes" id="UP000008204"/>
    </source>
</evidence>
<dbReference type="eggNOG" id="COG3258">
    <property type="taxonomic scope" value="Bacteria"/>
</dbReference>
<dbReference type="OrthoDB" id="280897at2"/>
<name>B7K362_RIPO1</name>
<dbReference type="Proteomes" id="UP000008204">
    <property type="component" value="Chromosome"/>
</dbReference>
<dbReference type="AlphaFoldDB" id="B7K362"/>
<evidence type="ECO:0000313" key="1">
    <source>
        <dbReference type="EMBL" id="ACK64382.1"/>
    </source>
</evidence>
<accession>B7K362</accession>
<gene>
    <name evidence="1" type="ordered locus">PCC8801_0282</name>
</gene>
<dbReference type="EMBL" id="CP001287">
    <property type="protein sequence ID" value="ACK64382.1"/>
    <property type="molecule type" value="Genomic_DNA"/>
</dbReference>
<keyword evidence="2" id="KW-1185">Reference proteome</keyword>
<evidence type="ECO:0008006" key="3">
    <source>
        <dbReference type="Google" id="ProtNLM"/>
    </source>
</evidence>
<dbReference type="HOGENOM" id="CLU_029768_0_0_3"/>
<sequence>MSLLLSIILTLQLALGLPFEFNSLAPNMIAQTIDELPKDEICLTSNETLDSVRKNLIKTLEITQQKYPNIFNQTQQVELETILGDLKNETIRNEKINLDNLKTLVQPIITQSGNSAKVALQLESLYQIIPTITKFKNIILLGKEAKSRYPCLSYNIPHLIEDHHSKTTVINPKNFTQMDLDFLSWQSFIALNWPADSLGNPLKSEIIGNDLTSPRVWEFYKNVKKVFINPDPQNKDNPFHQLSSTFLDQPTVPKACQGWLNNQVIASIQNRQIKVLSLSVNDQETTQSANILQAIPEVPLIDKDKNYVLYEDVINEDEFNYIRDNKLYDADYQFNIKEIDFPASSETNLGAMEIRAAWRIIPQNMPTNQQKRYYTQNALIYVPAKYTQNNQTICQIQKVGLIGFHIVRRMKYQPQWVWSTFEQVDNAPQQQAISTNLDSEKFSFWQPDCQKDKFGLDCVPNHEPEADYQHFLYCSSSQGATDQVDKNCLFTWSSEPPYASQFQPTQVESINLIQPNKIVLGNNQDWQELLKKIVDQKSCSNSQENCHSVWQYYQLVGTQWRQASPNLTENLYTDFSPIQPFELTNTVMETYRQKASCVKCHATAQTAGLSKKPANFSFLLRSAKSAK</sequence>
<organism evidence="1 2">
    <name type="scientific">Rippkaea orientalis (strain PCC 8801 / RF-1)</name>
    <name type="common">Cyanothece sp. (strain PCC 8801)</name>
    <dbReference type="NCBI Taxonomy" id="41431"/>
    <lineage>
        <taxon>Bacteria</taxon>
        <taxon>Bacillati</taxon>
        <taxon>Cyanobacteriota</taxon>
        <taxon>Cyanophyceae</taxon>
        <taxon>Oscillatoriophycideae</taxon>
        <taxon>Chroococcales</taxon>
        <taxon>Aphanothecaceae</taxon>
        <taxon>Rippkaea</taxon>
        <taxon>Rippkaea orientalis</taxon>
    </lineage>
</organism>
<dbReference type="STRING" id="41431.PCC8801_0282"/>
<reference evidence="2" key="1">
    <citation type="journal article" date="2011" name="MBio">
        <title>Novel metabolic attributes of the genus Cyanothece, comprising a group of unicellular nitrogen-fixing Cyanobacteria.</title>
        <authorList>
            <person name="Bandyopadhyay A."/>
            <person name="Elvitigala T."/>
            <person name="Welsh E."/>
            <person name="Stockel J."/>
            <person name="Liberton M."/>
            <person name="Min H."/>
            <person name="Sherman L.A."/>
            <person name="Pakrasi H.B."/>
        </authorList>
    </citation>
    <scope>NUCLEOTIDE SEQUENCE [LARGE SCALE GENOMIC DNA]</scope>
    <source>
        <strain evidence="2">PCC 8801</strain>
    </source>
</reference>
<dbReference type="RefSeq" id="WP_012593659.1">
    <property type="nucleotide sequence ID" value="NC_011726.1"/>
</dbReference>